<evidence type="ECO:0000313" key="13">
    <source>
        <dbReference type="Proteomes" id="UP000029725"/>
    </source>
</evidence>
<dbReference type="VEuPathDB" id="MicrosporidiaDB:DI09_21p210"/>
<dbReference type="Proteomes" id="UP000029725">
    <property type="component" value="Unassembled WGS sequence"/>
</dbReference>
<evidence type="ECO:0000259" key="11">
    <source>
        <dbReference type="SMART" id="SM00382"/>
    </source>
</evidence>
<keyword evidence="7 10" id="KW-0156">Chromatin regulator</keyword>
<comment type="function">
    <text evidence="10">DNA helicase participates in several chromatin remodeling complexes, including the SWR1 and the INO80 complexes.</text>
</comment>
<dbReference type="SMART" id="SM00382">
    <property type="entry name" value="AAA"/>
    <property type="match status" value="1"/>
</dbReference>
<keyword evidence="10" id="KW-0804">Transcription</keyword>
<dbReference type="InterPro" id="IPR027417">
    <property type="entry name" value="P-loop_NTPase"/>
</dbReference>
<dbReference type="EMBL" id="JMKJ01000133">
    <property type="protein sequence ID" value="KGG52049.1"/>
    <property type="molecule type" value="Genomic_DNA"/>
</dbReference>
<evidence type="ECO:0000256" key="2">
    <source>
        <dbReference type="ARBA" id="ARBA00007519"/>
    </source>
</evidence>
<name>A0A098VTA7_9MICR</name>
<accession>A0A098VTA7</accession>
<dbReference type="EC" id="3.6.4.12" evidence="10"/>
<dbReference type="RefSeq" id="XP_013238476.1">
    <property type="nucleotide sequence ID" value="XM_013383022.1"/>
</dbReference>
<keyword evidence="3 10" id="KW-0547">Nucleotide-binding</keyword>
<keyword evidence="6 10" id="KW-0067">ATP-binding</keyword>
<dbReference type="GO" id="GO:0016887">
    <property type="term" value="F:ATP hydrolysis activity"/>
    <property type="evidence" value="ECO:0007669"/>
    <property type="project" value="RHEA"/>
</dbReference>
<comment type="subcellular location">
    <subcellularLocation>
        <location evidence="1 10">Nucleus</location>
    </subcellularLocation>
</comment>
<dbReference type="GeneID" id="25259069"/>
<dbReference type="Gene3D" id="1.10.8.60">
    <property type="match status" value="1"/>
</dbReference>
<keyword evidence="13" id="KW-1185">Reference proteome</keyword>
<dbReference type="Pfam" id="PF06068">
    <property type="entry name" value="TIP49"/>
    <property type="match status" value="1"/>
</dbReference>
<keyword evidence="10" id="KW-0227">DNA damage</keyword>
<dbReference type="HOGENOM" id="CLU_028311_1_1_1"/>
<dbReference type="Gene3D" id="3.40.50.300">
    <property type="entry name" value="P-loop containing nucleotide triphosphate hydrolases"/>
    <property type="match status" value="1"/>
</dbReference>
<comment type="similarity">
    <text evidence="2 10">Belongs to the RuvB family.</text>
</comment>
<keyword evidence="10" id="KW-0234">DNA repair</keyword>
<evidence type="ECO:0000256" key="5">
    <source>
        <dbReference type="ARBA" id="ARBA00022806"/>
    </source>
</evidence>
<dbReference type="GO" id="GO:0006281">
    <property type="term" value="P:DNA repair"/>
    <property type="evidence" value="ECO:0007669"/>
    <property type="project" value="UniProtKB-KW"/>
</dbReference>
<dbReference type="InterPro" id="IPR027238">
    <property type="entry name" value="RuvB-like"/>
</dbReference>
<dbReference type="InterPro" id="IPR042487">
    <property type="entry name" value="RuvBL1/2_DNA/RNA_bd_dom"/>
</dbReference>
<evidence type="ECO:0000256" key="1">
    <source>
        <dbReference type="ARBA" id="ARBA00004123"/>
    </source>
</evidence>
<keyword evidence="8 10" id="KW-0539">Nucleus</keyword>
<keyword evidence="4 10" id="KW-0378">Hydrolase</keyword>
<dbReference type="PANTHER" id="PTHR11093">
    <property type="entry name" value="RUVB-RELATED REPTIN AND PONTIN"/>
    <property type="match status" value="1"/>
</dbReference>
<reference evidence="12 13" key="1">
    <citation type="submission" date="2014-04" db="EMBL/GenBank/DDBJ databases">
        <title>A new species of microsporidia sheds light on the evolution of extreme parasitism.</title>
        <authorList>
            <person name="Haag K.L."/>
            <person name="James T.Y."/>
            <person name="Larsson R."/>
            <person name="Schaer T.M."/>
            <person name="Refardt D."/>
            <person name="Pombert J.-F."/>
            <person name="Ebert D."/>
        </authorList>
    </citation>
    <scope>NUCLEOTIDE SEQUENCE [LARGE SCALE GENOMIC DNA]</scope>
    <source>
        <strain evidence="12 13">UGP3</strain>
        <tissue evidence="12">Spores</tissue>
    </source>
</reference>
<evidence type="ECO:0000256" key="4">
    <source>
        <dbReference type="ARBA" id="ARBA00022801"/>
    </source>
</evidence>
<dbReference type="InterPro" id="IPR003593">
    <property type="entry name" value="AAA+_ATPase"/>
</dbReference>
<evidence type="ECO:0000313" key="12">
    <source>
        <dbReference type="EMBL" id="KGG52049.1"/>
    </source>
</evidence>
<dbReference type="AlphaFoldDB" id="A0A098VTA7"/>
<comment type="catalytic activity">
    <reaction evidence="9 10">
        <text>ATP + H2O = ADP + phosphate + H(+)</text>
        <dbReference type="Rhea" id="RHEA:13065"/>
        <dbReference type="ChEBI" id="CHEBI:15377"/>
        <dbReference type="ChEBI" id="CHEBI:15378"/>
        <dbReference type="ChEBI" id="CHEBI:30616"/>
        <dbReference type="ChEBI" id="CHEBI:43474"/>
        <dbReference type="ChEBI" id="CHEBI:456216"/>
        <dbReference type="EC" id="3.6.4.12"/>
    </reaction>
</comment>
<dbReference type="GO" id="GO:0006325">
    <property type="term" value="P:chromatin organization"/>
    <property type="evidence" value="ECO:0007669"/>
    <property type="project" value="UniProtKB-KW"/>
</dbReference>
<gene>
    <name evidence="12" type="ORF">DI09_21p210</name>
</gene>
<proteinExistence type="inferred from homology"/>
<comment type="caution">
    <text evidence="12">The sequence shown here is derived from an EMBL/GenBank/DDBJ whole genome shotgun (WGS) entry which is preliminary data.</text>
</comment>
<dbReference type="GO" id="GO:0005524">
    <property type="term" value="F:ATP binding"/>
    <property type="evidence" value="ECO:0007669"/>
    <property type="project" value="UniProtKB-KW"/>
</dbReference>
<dbReference type="InterPro" id="IPR041048">
    <property type="entry name" value="RuvB-like_C"/>
</dbReference>
<keyword evidence="5 10" id="KW-0347">Helicase</keyword>
<dbReference type="SUPFAM" id="SSF52540">
    <property type="entry name" value="P-loop containing nucleoside triphosphate hydrolases"/>
    <property type="match status" value="1"/>
</dbReference>
<evidence type="ECO:0000256" key="3">
    <source>
        <dbReference type="ARBA" id="ARBA00022741"/>
    </source>
</evidence>
<evidence type="ECO:0000256" key="8">
    <source>
        <dbReference type="ARBA" id="ARBA00023242"/>
    </source>
</evidence>
<dbReference type="GO" id="GO:0005634">
    <property type="term" value="C:nucleus"/>
    <property type="evidence" value="ECO:0007669"/>
    <property type="project" value="UniProtKB-SubCell"/>
</dbReference>
<organism evidence="12 13">
    <name type="scientific">Mitosporidium daphniae</name>
    <dbReference type="NCBI Taxonomy" id="1485682"/>
    <lineage>
        <taxon>Eukaryota</taxon>
        <taxon>Fungi</taxon>
        <taxon>Fungi incertae sedis</taxon>
        <taxon>Microsporidia</taxon>
        <taxon>Mitosporidium</taxon>
    </lineage>
</organism>
<dbReference type="Pfam" id="PF17856">
    <property type="entry name" value="TIP49_C"/>
    <property type="match status" value="1"/>
</dbReference>
<dbReference type="GO" id="GO:0003678">
    <property type="term" value="F:DNA helicase activity"/>
    <property type="evidence" value="ECO:0007669"/>
    <property type="project" value="UniProtKB-EC"/>
</dbReference>
<evidence type="ECO:0000256" key="9">
    <source>
        <dbReference type="ARBA" id="ARBA00047995"/>
    </source>
</evidence>
<sequence length="468" mass="50997">MAGDPRIEVIPPKDAGMRPFDKRMATHSHIKGLGLALAQQSDQGEDGFVGQLPARMAMSCILSIARERKMAGRAILLVGPSGTGKTALALGLSQELGPKVPFTALTGPEVFSSEVKKTEVLMENFRRSIGTILASIMAIGLTIREIKEVYEGEVTMLTPVEADNPFGGFGRSISHILVTLKATKGTKQLRLDPSLYESFQRERIAVGDVIYIESASGTVKRVGRSESFANEFDLEADEYVPIPKGEVLKKKELLQQVTLHDLDAANAMPAAHGASLANPQLMMPWRKTEITERLRTEVNKVVNEYIDAGTAELVPGVLFIDEAHMLDLECFAYLNRAIESPISPLLVLATNREIRGTCDKVLAAHGMPSDLLDRLVIVPTAMYTQGEIEKIVAIRAKMEGVDLDTDALHFLAEIGSSTSLRHHIAPLFINAEIESTGPVVRRKDIESAKNLFIDAGRSMAHVKSTASH</sequence>
<dbReference type="OrthoDB" id="10060499at2759"/>
<evidence type="ECO:0000256" key="6">
    <source>
        <dbReference type="ARBA" id="ARBA00022840"/>
    </source>
</evidence>
<protein>
    <recommendedName>
        <fullName evidence="10">RuvB-like helicase</fullName>
        <ecNumber evidence="10">3.6.4.12</ecNumber>
    </recommendedName>
</protein>
<evidence type="ECO:0000256" key="7">
    <source>
        <dbReference type="ARBA" id="ARBA00022853"/>
    </source>
</evidence>
<dbReference type="Gene3D" id="2.40.50.360">
    <property type="entry name" value="RuvB-like helicase, domain II"/>
    <property type="match status" value="1"/>
</dbReference>
<dbReference type="FunFam" id="2.40.50.360:FF:000001">
    <property type="entry name" value="RuvB-like helicase"/>
    <property type="match status" value="1"/>
</dbReference>
<keyword evidence="10" id="KW-0805">Transcription regulation</keyword>
<evidence type="ECO:0000256" key="10">
    <source>
        <dbReference type="RuleBase" id="RU363048"/>
    </source>
</evidence>
<feature type="domain" description="AAA+ ATPase" evidence="11">
    <location>
        <begin position="71"/>
        <end position="378"/>
    </location>
</feature>
<dbReference type="InterPro" id="IPR010339">
    <property type="entry name" value="TIP49_P-loop"/>
</dbReference>